<keyword evidence="1" id="KW-1133">Transmembrane helix</keyword>
<feature type="domain" description="Phospholipid/glycerol acyltransferase" evidence="2">
    <location>
        <begin position="38"/>
        <end position="165"/>
    </location>
</feature>
<proteinExistence type="predicted"/>
<dbReference type="SMART" id="SM00563">
    <property type="entry name" value="PlsC"/>
    <property type="match status" value="1"/>
</dbReference>
<sequence length="343" mass="39404">MKKLWLHSVRSYLRLGMFFYFKRIYVHGLENVPKDKPVLLLANHQNALLDALLIATKCGRFSFFLTRAAVFKKALVSKLLKSLQMLPVYRVRDGWSNISNNIAIFESCSEILNNNEAIVIFPEGSHNLARRVRPLSKGFTRIVFDTLDKYPDLDLQLVPVGLNFVKATSFPDSAAIYFGSPISGSSFITENRNQDIVKLKSKIKEELSKLTTNIPEKNYDYILNKLDGLQVNYLKPDKVNTCIQSDFEKYDEKLKPSNNLLKRIFKYLLILNILIPYFLWSYVFKPRIKEPEFKSTFRFAIALTLVPLYLLIIAVTLSITISLSIGLSYLFIVLIISLITVKL</sequence>
<gene>
    <name evidence="3" type="ORF">ABGB03_03910</name>
</gene>
<reference evidence="3" key="1">
    <citation type="submission" date="2024-05" db="EMBL/GenBank/DDBJ databases">
        <title>Pontimicrobium maritimus sp. nov., isolated form sea water.</title>
        <authorList>
            <person name="Muhammad N."/>
            <person name="Vuong T.Q."/>
            <person name="Han H.L."/>
            <person name="Kim S.-G."/>
        </authorList>
    </citation>
    <scope>NUCLEOTIDE SEQUENCE</scope>
    <source>
        <strain evidence="3">SW4</strain>
    </source>
</reference>
<dbReference type="InterPro" id="IPR002123">
    <property type="entry name" value="Plipid/glycerol_acylTrfase"/>
</dbReference>
<dbReference type="AlphaFoldDB" id="A0AAU7BV89"/>
<dbReference type="PANTHER" id="PTHR31605">
    <property type="entry name" value="GLYCEROL-3-PHOSPHATE O-ACYLTRANSFERASE 1"/>
    <property type="match status" value="1"/>
</dbReference>
<name>A0AAU7BV89_9FLAO</name>
<keyword evidence="3" id="KW-0808">Transferase</keyword>
<keyword evidence="1" id="KW-0472">Membrane</keyword>
<dbReference type="GO" id="GO:0008654">
    <property type="term" value="P:phospholipid biosynthetic process"/>
    <property type="evidence" value="ECO:0007669"/>
    <property type="project" value="TreeGrafter"/>
</dbReference>
<dbReference type="CDD" id="cd07992">
    <property type="entry name" value="LPLAT_AAK14816-like"/>
    <property type="match status" value="1"/>
</dbReference>
<dbReference type="SUPFAM" id="SSF69593">
    <property type="entry name" value="Glycerol-3-phosphate (1)-acyltransferase"/>
    <property type="match status" value="1"/>
</dbReference>
<feature type="transmembrane region" description="Helical" evidence="1">
    <location>
        <begin position="296"/>
        <end position="315"/>
    </location>
</feature>
<evidence type="ECO:0000256" key="1">
    <source>
        <dbReference type="SAM" id="Phobius"/>
    </source>
</evidence>
<evidence type="ECO:0000259" key="2">
    <source>
        <dbReference type="SMART" id="SM00563"/>
    </source>
</evidence>
<dbReference type="GO" id="GO:0016287">
    <property type="term" value="F:glycerone-phosphate O-acyltransferase activity"/>
    <property type="evidence" value="ECO:0007669"/>
    <property type="project" value="TreeGrafter"/>
</dbReference>
<dbReference type="PANTHER" id="PTHR31605:SF0">
    <property type="entry name" value="GLYCEROL-3-PHOSPHATE O-ACYLTRANSFERASE 1"/>
    <property type="match status" value="1"/>
</dbReference>
<dbReference type="RefSeq" id="WP_347925006.1">
    <property type="nucleotide sequence ID" value="NZ_CP157199.1"/>
</dbReference>
<feature type="transmembrane region" description="Helical" evidence="1">
    <location>
        <begin position="321"/>
        <end position="341"/>
    </location>
</feature>
<dbReference type="EMBL" id="CP157199">
    <property type="protein sequence ID" value="XBG62051.1"/>
    <property type="molecule type" value="Genomic_DNA"/>
</dbReference>
<feature type="transmembrane region" description="Helical" evidence="1">
    <location>
        <begin position="264"/>
        <end position="284"/>
    </location>
</feature>
<dbReference type="GO" id="GO:0004366">
    <property type="term" value="F:glycerol-3-phosphate O-acyltransferase activity"/>
    <property type="evidence" value="ECO:0007669"/>
    <property type="project" value="TreeGrafter"/>
</dbReference>
<evidence type="ECO:0000313" key="3">
    <source>
        <dbReference type="EMBL" id="XBG62051.1"/>
    </source>
</evidence>
<protein>
    <submittedName>
        <fullName evidence="3">1-acyl-sn-glycerol-3-phosphate acyltransferase</fullName>
    </submittedName>
</protein>
<dbReference type="InterPro" id="IPR052744">
    <property type="entry name" value="GPAT/DAPAT"/>
</dbReference>
<dbReference type="Pfam" id="PF01553">
    <property type="entry name" value="Acyltransferase"/>
    <property type="match status" value="1"/>
</dbReference>
<organism evidence="3">
    <name type="scientific">Pontimicrobium sp. SW4</name>
    <dbReference type="NCBI Taxonomy" id="3153519"/>
    <lineage>
        <taxon>Bacteria</taxon>
        <taxon>Pseudomonadati</taxon>
        <taxon>Bacteroidota</taxon>
        <taxon>Flavobacteriia</taxon>
        <taxon>Flavobacteriales</taxon>
        <taxon>Flavobacteriaceae</taxon>
        <taxon>Pontimicrobium</taxon>
    </lineage>
</organism>
<keyword evidence="1" id="KW-0812">Transmembrane</keyword>
<accession>A0AAU7BV89</accession>
<keyword evidence="3" id="KW-0012">Acyltransferase</keyword>